<keyword evidence="1" id="KW-0812">Transmembrane</keyword>
<dbReference type="Gene3D" id="3.40.50.1820">
    <property type="entry name" value="alpha/beta hydrolase"/>
    <property type="match status" value="1"/>
</dbReference>
<evidence type="ECO:0000313" key="4">
    <source>
        <dbReference type="Proteomes" id="UP000612362"/>
    </source>
</evidence>
<gene>
    <name evidence="3" type="ORF">KSX_76770</name>
</gene>
<dbReference type="SUPFAM" id="SSF53474">
    <property type="entry name" value="alpha/beta-Hydrolases"/>
    <property type="match status" value="1"/>
</dbReference>
<dbReference type="GO" id="GO:0016787">
    <property type="term" value="F:hydrolase activity"/>
    <property type="evidence" value="ECO:0007669"/>
    <property type="project" value="InterPro"/>
</dbReference>
<dbReference type="EMBL" id="BNJF01000005">
    <property type="protein sequence ID" value="GHO49514.1"/>
    <property type="molecule type" value="Genomic_DNA"/>
</dbReference>
<reference evidence="3" key="1">
    <citation type="submission" date="2020-10" db="EMBL/GenBank/DDBJ databases">
        <title>Taxonomic study of unclassified bacteria belonging to the class Ktedonobacteria.</title>
        <authorList>
            <person name="Yabe S."/>
            <person name="Wang C.M."/>
            <person name="Zheng Y."/>
            <person name="Sakai Y."/>
            <person name="Cavaletti L."/>
            <person name="Monciardini P."/>
            <person name="Donadio S."/>
        </authorList>
    </citation>
    <scope>NUCLEOTIDE SEQUENCE</scope>
    <source>
        <strain evidence="3">SOSP1-1</strain>
    </source>
</reference>
<keyword evidence="1" id="KW-1133">Transmembrane helix</keyword>
<name>A0A8J3I4U6_9CHLR</name>
<organism evidence="3 4">
    <name type="scientific">Ktedonospora formicarum</name>
    <dbReference type="NCBI Taxonomy" id="2778364"/>
    <lineage>
        <taxon>Bacteria</taxon>
        <taxon>Bacillati</taxon>
        <taxon>Chloroflexota</taxon>
        <taxon>Ktedonobacteria</taxon>
        <taxon>Ktedonobacterales</taxon>
        <taxon>Ktedonobacteraceae</taxon>
        <taxon>Ktedonospora</taxon>
    </lineage>
</organism>
<proteinExistence type="predicted"/>
<feature type="transmembrane region" description="Helical" evidence="1">
    <location>
        <begin position="23"/>
        <end position="46"/>
    </location>
</feature>
<dbReference type="InterPro" id="IPR029059">
    <property type="entry name" value="AB_hydrolase_5"/>
</dbReference>
<evidence type="ECO:0000313" key="3">
    <source>
        <dbReference type="EMBL" id="GHO49514.1"/>
    </source>
</evidence>
<dbReference type="Proteomes" id="UP000612362">
    <property type="component" value="Unassembled WGS sequence"/>
</dbReference>
<feature type="domain" description="Alpha/beta hydrolase fold-5" evidence="2">
    <location>
        <begin position="85"/>
        <end position="244"/>
    </location>
</feature>
<accession>A0A8J3I4U6</accession>
<evidence type="ECO:0000256" key="1">
    <source>
        <dbReference type="SAM" id="Phobius"/>
    </source>
</evidence>
<dbReference type="InterPro" id="IPR029058">
    <property type="entry name" value="AB_hydrolase_fold"/>
</dbReference>
<dbReference type="RefSeq" id="WP_220198629.1">
    <property type="nucleotide sequence ID" value="NZ_BNJF01000005.1"/>
</dbReference>
<sequence>MSSQRVQDPPQQSLPQTRPKRHIWSYILVMLCLVLVIGGISIAFYIQPYPASDEARAAVHSDGQVNVFEDGDMIAFIPLLQASEGLIFYPGAKVEPAAYAVYMHALATQGYATFIAKMPLNFAILGGNKADNIISLHPEIKTWAIGGHSLGGVIASDYAGSHPNIKGLLFYASYANNDISGRSDFVATSIYGSRDGLSTPAKINAAKAKAPASTQYVAIDGAIHSYFGDYGKQDGDGLPTISHQLARQQIITASILFMQRLAS</sequence>
<evidence type="ECO:0000259" key="2">
    <source>
        <dbReference type="Pfam" id="PF12695"/>
    </source>
</evidence>
<protein>
    <submittedName>
        <fullName evidence="3">Thioesterase</fullName>
    </submittedName>
</protein>
<keyword evidence="1" id="KW-0472">Membrane</keyword>
<comment type="caution">
    <text evidence="3">The sequence shown here is derived from an EMBL/GenBank/DDBJ whole genome shotgun (WGS) entry which is preliminary data.</text>
</comment>
<dbReference type="Pfam" id="PF12695">
    <property type="entry name" value="Abhydrolase_5"/>
    <property type="match status" value="1"/>
</dbReference>
<dbReference type="AlphaFoldDB" id="A0A8J3I4U6"/>
<keyword evidence="4" id="KW-1185">Reference proteome</keyword>